<name>A0A6J2DJ00_ZALCA</name>
<feature type="transmembrane region" description="Helical" evidence="8">
    <location>
        <begin position="571"/>
        <end position="598"/>
    </location>
</feature>
<sequence length="790" mass="82733">MRASAARGQAGSRSGQRRAPSPSPRCPGAPGHKCVRSQPRAGEGRGRPAPLGPPGCSAPHHLRSASGRDPGARLRWRPRGGPAGRRPAVPQDQPALRARRPEEEAGRRPHFRGGAGAWSACAPPLAAGRAVHSASVHLSVCPCPSVQPERAAAPGGIMGWGAGGSCTPRPPIRQQTAQETRVITVVFLGLLLDLLAFTLLLPLLPGLLESHGRAHDPLYGSWQRGVDWFAAAIRMPAEKRYNSVLFGGLIGSVFSFLQFLLAPLTGAVSDCLGRRPVMLLSLAGLATSYAVWAASRSFAAFLASRVIGGISKGNVSLSTAIIADLGSPSARGRGMAVIGVAFSLGFTLGPMLGASLPAETVPWLALLFAASDLLFIFCFLPETLPPEKRVRGGTREETNERSWGWGLSSVGVRGCQGRLDCPLLVPRPLGPGRGTGGQGRFRSCPSPAAWQAPPVLPPPQAPSIAPGFRATADLLSPLALLRFSAVARTQDPPAGDRLGSLRRLGLVYFLYLFLFSGLEYTLSFLAHQRFQFSSLQQGKMFFFIGLTMATVQGAYARRISPGREIAAVKRAILLLVPAFVLIGWGLTLPVLGLGLLLYSFGEWVLPGPGWARQGARNPGSQPSLVSPTSCRGRGALPVLRGCQLWLTRAEGHNHGHPAEPGRPGQGGGTHGGCLSVLAGGGQDLLHRVLRPLPAPLPAPVESEASSPRAQGRVAEPAPPRAGGGGGERRPGPGPGPAPPPPPPPPGPAQDGSRPAAPEGPRHSRPLPRCGRPCEAGGSDSKPFQAFCWLL</sequence>
<dbReference type="GeneID" id="113924760"/>
<dbReference type="GO" id="GO:0031526">
    <property type="term" value="C:brush border membrane"/>
    <property type="evidence" value="ECO:0007669"/>
    <property type="project" value="TreeGrafter"/>
</dbReference>
<dbReference type="InterPro" id="IPR036259">
    <property type="entry name" value="MFS_trans_sf"/>
</dbReference>
<feature type="transmembrane region" description="Helical" evidence="8">
    <location>
        <begin position="244"/>
        <end position="265"/>
    </location>
</feature>
<accession>A0A6J2DJ00</accession>
<dbReference type="AlphaFoldDB" id="A0A6J2DJ00"/>
<comment type="similarity">
    <text evidence="2">Belongs to the major facilitator superfamily.</text>
</comment>
<dbReference type="OrthoDB" id="196650at2759"/>
<keyword evidence="6 8" id="KW-0472">Membrane</keyword>
<comment type="subcellular location">
    <subcellularLocation>
        <location evidence="1">Membrane</location>
        <topology evidence="1">Multi-pass membrane protein</topology>
    </subcellularLocation>
</comment>
<reference evidence="11" key="1">
    <citation type="submission" date="2025-08" db="UniProtKB">
        <authorList>
            <consortium name="RefSeq"/>
        </authorList>
    </citation>
    <scope>IDENTIFICATION</scope>
    <source>
        <tissue evidence="11">Blood</tissue>
    </source>
</reference>
<dbReference type="KEGG" id="zca:113924760"/>
<dbReference type="CTD" id="10227"/>
<evidence type="ECO:0000256" key="4">
    <source>
        <dbReference type="ARBA" id="ARBA00022692"/>
    </source>
</evidence>
<dbReference type="Pfam" id="PF07690">
    <property type="entry name" value="MFS_1"/>
    <property type="match status" value="1"/>
</dbReference>
<dbReference type="RefSeq" id="XP_027454757.2">
    <property type="nucleotide sequence ID" value="XM_027598956.2"/>
</dbReference>
<dbReference type="PROSITE" id="PS00216">
    <property type="entry name" value="SUGAR_TRANSPORT_1"/>
    <property type="match status" value="1"/>
</dbReference>
<feature type="compositionally biased region" description="Low complexity" evidence="7">
    <location>
        <begin position="1"/>
        <end position="19"/>
    </location>
</feature>
<protein>
    <submittedName>
        <fullName evidence="11">Major facilitator superfamily domain-containing protein 10 isoform X1</fullName>
    </submittedName>
</protein>
<keyword evidence="5 8" id="KW-1133">Transmembrane helix</keyword>
<feature type="compositionally biased region" description="Pro residues" evidence="7">
    <location>
        <begin position="731"/>
        <end position="747"/>
    </location>
</feature>
<dbReference type="InterPro" id="IPR011701">
    <property type="entry name" value="MFS"/>
</dbReference>
<evidence type="ECO:0000256" key="2">
    <source>
        <dbReference type="ARBA" id="ARBA00008335"/>
    </source>
</evidence>
<feature type="transmembrane region" description="Helical" evidence="8">
    <location>
        <begin position="182"/>
        <end position="204"/>
    </location>
</feature>
<evidence type="ECO:0000259" key="9">
    <source>
        <dbReference type="PROSITE" id="PS50850"/>
    </source>
</evidence>
<feature type="compositionally biased region" description="Low complexity" evidence="7">
    <location>
        <begin position="699"/>
        <end position="708"/>
    </location>
</feature>
<keyword evidence="4 8" id="KW-0812">Transmembrane</keyword>
<dbReference type="Gene3D" id="1.20.1250.20">
    <property type="entry name" value="MFS general substrate transporter like domains"/>
    <property type="match status" value="1"/>
</dbReference>
<evidence type="ECO:0000313" key="11">
    <source>
        <dbReference type="RefSeq" id="XP_027454757.2"/>
    </source>
</evidence>
<dbReference type="PANTHER" id="PTHR23504:SF31">
    <property type="entry name" value="MAJOR FACILITATOR SUPERFAMILY DOMAIN-CONTAINING PROTEIN 10"/>
    <property type="match status" value="1"/>
</dbReference>
<evidence type="ECO:0000256" key="5">
    <source>
        <dbReference type="ARBA" id="ARBA00022989"/>
    </source>
</evidence>
<evidence type="ECO:0000256" key="6">
    <source>
        <dbReference type="ARBA" id="ARBA00023136"/>
    </source>
</evidence>
<feature type="transmembrane region" description="Helical" evidence="8">
    <location>
        <begin position="335"/>
        <end position="354"/>
    </location>
</feature>
<keyword evidence="3" id="KW-0813">Transport</keyword>
<feature type="region of interest" description="Disordered" evidence="7">
    <location>
        <begin position="1"/>
        <end position="111"/>
    </location>
</feature>
<gene>
    <name evidence="11" type="primary">MFSD10</name>
</gene>
<feature type="transmembrane region" description="Helical" evidence="8">
    <location>
        <begin position="506"/>
        <end position="528"/>
    </location>
</feature>
<proteinExistence type="inferred from homology"/>
<evidence type="ECO:0000256" key="7">
    <source>
        <dbReference type="SAM" id="MobiDB-lite"/>
    </source>
</evidence>
<feature type="transmembrane region" description="Helical" evidence="8">
    <location>
        <begin position="360"/>
        <end position="380"/>
    </location>
</feature>
<evidence type="ECO:0000313" key="10">
    <source>
        <dbReference type="Proteomes" id="UP000515165"/>
    </source>
</evidence>
<evidence type="ECO:0000256" key="1">
    <source>
        <dbReference type="ARBA" id="ARBA00004141"/>
    </source>
</evidence>
<evidence type="ECO:0000256" key="3">
    <source>
        <dbReference type="ARBA" id="ARBA00022448"/>
    </source>
</evidence>
<evidence type="ECO:0000256" key="8">
    <source>
        <dbReference type="SAM" id="Phobius"/>
    </source>
</evidence>
<feature type="transmembrane region" description="Helical" evidence="8">
    <location>
        <begin position="540"/>
        <end position="559"/>
    </location>
</feature>
<dbReference type="SUPFAM" id="SSF103473">
    <property type="entry name" value="MFS general substrate transporter"/>
    <property type="match status" value="1"/>
</dbReference>
<feature type="domain" description="Major facilitator superfamily (MFS) profile" evidence="9">
    <location>
        <begin position="182"/>
        <end position="790"/>
    </location>
</feature>
<dbReference type="InterPro" id="IPR005829">
    <property type="entry name" value="Sugar_transporter_CS"/>
</dbReference>
<keyword evidence="10" id="KW-1185">Reference proteome</keyword>
<dbReference type="InterPro" id="IPR020846">
    <property type="entry name" value="MFS_dom"/>
</dbReference>
<dbReference type="PROSITE" id="PS50850">
    <property type="entry name" value="MFS"/>
    <property type="match status" value="1"/>
</dbReference>
<dbReference type="GO" id="GO:0022857">
    <property type="term" value="F:transmembrane transporter activity"/>
    <property type="evidence" value="ECO:0007669"/>
    <property type="project" value="InterPro"/>
</dbReference>
<feature type="region of interest" description="Disordered" evidence="7">
    <location>
        <begin position="651"/>
        <end position="675"/>
    </location>
</feature>
<dbReference type="Proteomes" id="UP000515165">
    <property type="component" value="Chromosome 2"/>
</dbReference>
<dbReference type="PANTHER" id="PTHR23504">
    <property type="entry name" value="MAJOR FACILITATOR SUPERFAMILY DOMAIN-CONTAINING PROTEIN 10"/>
    <property type="match status" value="1"/>
</dbReference>
<organism evidence="10 11">
    <name type="scientific">Zalophus californianus</name>
    <name type="common">California sealion</name>
    <dbReference type="NCBI Taxonomy" id="9704"/>
    <lineage>
        <taxon>Eukaryota</taxon>
        <taxon>Metazoa</taxon>
        <taxon>Chordata</taxon>
        <taxon>Craniata</taxon>
        <taxon>Vertebrata</taxon>
        <taxon>Euteleostomi</taxon>
        <taxon>Mammalia</taxon>
        <taxon>Eutheria</taxon>
        <taxon>Laurasiatheria</taxon>
        <taxon>Carnivora</taxon>
        <taxon>Caniformia</taxon>
        <taxon>Pinnipedia</taxon>
        <taxon>Otariidae</taxon>
        <taxon>Zalophus</taxon>
    </lineage>
</organism>
<feature type="region of interest" description="Disordered" evidence="7">
    <location>
        <begin position="696"/>
        <end position="782"/>
    </location>
</feature>